<protein>
    <submittedName>
        <fullName evidence="1">Alpha-D-ribose 1-methylphosphonate 5-triphosphate synthase subunit PhnH</fullName>
    </submittedName>
</protein>
<dbReference type="OrthoDB" id="9814509at2"/>
<dbReference type="Gene3D" id="3.40.50.11310">
    <property type="entry name" value="Bacterial phosphonate metabolism protein PhnH"/>
    <property type="match status" value="1"/>
</dbReference>
<name>A0A562NY38_9RHOB</name>
<dbReference type="InterPro" id="IPR008772">
    <property type="entry name" value="Phosphonate_metab_PhnH"/>
</dbReference>
<organism evidence="1 2">
    <name type="scientific">Paracoccus sulfuroxidans</name>
    <dbReference type="NCBI Taxonomy" id="384678"/>
    <lineage>
        <taxon>Bacteria</taxon>
        <taxon>Pseudomonadati</taxon>
        <taxon>Pseudomonadota</taxon>
        <taxon>Alphaproteobacteria</taxon>
        <taxon>Rhodobacterales</taxon>
        <taxon>Paracoccaceae</taxon>
        <taxon>Paracoccus</taxon>
    </lineage>
</organism>
<dbReference type="SUPFAM" id="SSF159709">
    <property type="entry name" value="PhnH-like"/>
    <property type="match status" value="1"/>
</dbReference>
<evidence type="ECO:0000313" key="2">
    <source>
        <dbReference type="Proteomes" id="UP000316225"/>
    </source>
</evidence>
<dbReference type="PIRSF" id="PIRSF020680">
    <property type="entry name" value="PhnH"/>
    <property type="match status" value="1"/>
</dbReference>
<dbReference type="NCBIfam" id="TIGR03292">
    <property type="entry name" value="PhnH_redo"/>
    <property type="match status" value="1"/>
</dbReference>
<evidence type="ECO:0000313" key="1">
    <source>
        <dbReference type="EMBL" id="TWI37147.1"/>
    </source>
</evidence>
<sequence>MNQQISGGFSDAPRQSATAFRAILEAMSRPGQWQEVQGAMPPAPLSPAAGAAILTLADHNTPLHLAGALDCPEVRYWITFHTAAPITSATEASFAIGTWQDLQPLDQFAIGTPEYPDRSATLIVTLDEVPAPNATLSGPGINGSVEAFCPGARPTAFPLGLDLILATQSRIMGLPRSTKVEFL</sequence>
<accession>A0A562NY38</accession>
<dbReference type="GO" id="GO:0019634">
    <property type="term" value="P:organic phosphonate metabolic process"/>
    <property type="evidence" value="ECO:0007669"/>
    <property type="project" value="InterPro"/>
</dbReference>
<comment type="caution">
    <text evidence="1">The sequence shown here is derived from an EMBL/GenBank/DDBJ whole genome shotgun (WGS) entry which is preliminary data.</text>
</comment>
<dbReference type="EMBL" id="VLKU01000002">
    <property type="protein sequence ID" value="TWI37147.1"/>
    <property type="molecule type" value="Genomic_DNA"/>
</dbReference>
<dbReference type="AlphaFoldDB" id="A0A562NY38"/>
<dbReference type="InterPro" id="IPR038058">
    <property type="entry name" value="PhnH-like_sp"/>
</dbReference>
<gene>
    <name evidence="1" type="ORF">IQ24_00939</name>
</gene>
<reference evidence="1 2" key="1">
    <citation type="journal article" date="2015" name="Stand. Genomic Sci.">
        <title>Genomic Encyclopedia of Bacterial and Archaeal Type Strains, Phase III: the genomes of soil and plant-associated and newly described type strains.</title>
        <authorList>
            <person name="Whitman W.B."/>
            <person name="Woyke T."/>
            <person name="Klenk H.P."/>
            <person name="Zhou Y."/>
            <person name="Lilburn T.G."/>
            <person name="Beck B.J."/>
            <person name="De Vos P."/>
            <person name="Vandamme P."/>
            <person name="Eisen J.A."/>
            <person name="Garrity G."/>
            <person name="Hugenholtz P."/>
            <person name="Kyrpides N.C."/>
        </authorList>
    </citation>
    <scope>NUCLEOTIDE SEQUENCE [LARGE SCALE GENOMIC DNA]</scope>
    <source>
        <strain evidence="1 2">CGMCC 1.5364</strain>
    </source>
</reference>
<dbReference type="RefSeq" id="WP_145396639.1">
    <property type="nucleotide sequence ID" value="NZ_VLKU01000002.1"/>
</dbReference>
<keyword evidence="2" id="KW-1185">Reference proteome</keyword>
<dbReference type="Proteomes" id="UP000316225">
    <property type="component" value="Unassembled WGS sequence"/>
</dbReference>
<proteinExistence type="predicted"/>
<dbReference type="Pfam" id="PF05845">
    <property type="entry name" value="PhnH"/>
    <property type="match status" value="1"/>
</dbReference>